<evidence type="ECO:0000256" key="2">
    <source>
        <dbReference type="ARBA" id="ARBA00022980"/>
    </source>
</evidence>
<dbReference type="InterPro" id="IPR020568">
    <property type="entry name" value="Ribosomal_Su5_D2-typ_SF"/>
</dbReference>
<dbReference type="OrthoDB" id="9803965at2"/>
<name>E3CWJ3_9BACT</name>
<dbReference type="Proteomes" id="UP000005096">
    <property type="component" value="Chromosome"/>
</dbReference>
<dbReference type="InterPro" id="IPR014721">
    <property type="entry name" value="Ribsml_uS5_D2-typ_fold_subgr"/>
</dbReference>
<dbReference type="NCBIfam" id="NF001099">
    <property type="entry name" value="PRK00132.1"/>
    <property type="match status" value="1"/>
</dbReference>
<evidence type="ECO:0000313" key="7">
    <source>
        <dbReference type="EMBL" id="EFQ24348.1"/>
    </source>
</evidence>
<dbReference type="HOGENOM" id="CLU_046483_2_1_0"/>
<dbReference type="STRING" id="584708.Apau_1934"/>
<organism evidence="7 8">
    <name type="scientific">Aminomonas paucivorans DSM 12260</name>
    <dbReference type="NCBI Taxonomy" id="584708"/>
    <lineage>
        <taxon>Bacteria</taxon>
        <taxon>Thermotogati</taxon>
        <taxon>Synergistota</taxon>
        <taxon>Synergistia</taxon>
        <taxon>Synergistales</taxon>
        <taxon>Synergistaceae</taxon>
        <taxon>Aminomonas</taxon>
    </lineage>
</organism>
<dbReference type="AlphaFoldDB" id="E3CWJ3"/>
<evidence type="ECO:0000256" key="6">
    <source>
        <dbReference type="RuleBase" id="RU003815"/>
    </source>
</evidence>
<dbReference type="Pfam" id="PF00380">
    <property type="entry name" value="Ribosomal_S9"/>
    <property type="match status" value="1"/>
</dbReference>
<protein>
    <recommendedName>
        <fullName evidence="4 5">Small ribosomal subunit protein uS9</fullName>
    </recommendedName>
</protein>
<evidence type="ECO:0000313" key="8">
    <source>
        <dbReference type="Proteomes" id="UP000005096"/>
    </source>
</evidence>
<dbReference type="SUPFAM" id="SSF54211">
    <property type="entry name" value="Ribosomal protein S5 domain 2-like"/>
    <property type="match status" value="1"/>
</dbReference>
<dbReference type="EMBL" id="CM001022">
    <property type="protein sequence ID" value="EFQ24348.1"/>
    <property type="molecule type" value="Genomic_DNA"/>
</dbReference>
<dbReference type="PaxDb" id="584708-Apau_1934"/>
<dbReference type="InterPro" id="IPR000754">
    <property type="entry name" value="Ribosomal_uS9"/>
</dbReference>
<keyword evidence="2 5" id="KW-0689">Ribosomal protein</keyword>
<dbReference type="InterPro" id="IPR023035">
    <property type="entry name" value="Ribosomal_uS9_bac/plastid"/>
</dbReference>
<evidence type="ECO:0000256" key="3">
    <source>
        <dbReference type="ARBA" id="ARBA00023274"/>
    </source>
</evidence>
<dbReference type="PANTHER" id="PTHR21569:SF1">
    <property type="entry name" value="SMALL RIBOSOMAL SUBUNIT PROTEIN US9M"/>
    <property type="match status" value="1"/>
</dbReference>
<keyword evidence="3 5" id="KW-0687">Ribonucleoprotein</keyword>
<proteinExistence type="inferred from homology"/>
<dbReference type="GO" id="GO:0003735">
    <property type="term" value="F:structural constituent of ribosome"/>
    <property type="evidence" value="ECO:0007669"/>
    <property type="project" value="InterPro"/>
</dbReference>
<dbReference type="PROSITE" id="PS00360">
    <property type="entry name" value="RIBOSOMAL_S9"/>
    <property type="match status" value="1"/>
</dbReference>
<accession>E3CWJ3</accession>
<dbReference type="HAMAP" id="MF_00532_B">
    <property type="entry name" value="Ribosomal_uS9_B"/>
    <property type="match status" value="1"/>
</dbReference>
<dbReference type="PANTHER" id="PTHR21569">
    <property type="entry name" value="RIBOSOMAL PROTEIN S9"/>
    <property type="match status" value="1"/>
</dbReference>
<keyword evidence="8" id="KW-1185">Reference proteome</keyword>
<gene>
    <name evidence="5" type="primary">rpsI</name>
    <name evidence="7" type="ORF">Apau_1934</name>
</gene>
<evidence type="ECO:0000256" key="4">
    <source>
        <dbReference type="ARBA" id="ARBA00035259"/>
    </source>
</evidence>
<sequence length="132" mass="14705">MQAPAMYFWGTGRRKNAVARVRIRPGEGTILVNNRTIEDYLPRFFWKTQALEALKVAGVEGKVDVLVRAHGGGLTGQAGAIRLGLARALLKLNPQSRPALKKAGLLCRDSRMVERKKFGQKGARARFQYSKR</sequence>
<reference evidence="7 8" key="1">
    <citation type="journal article" date="2010" name="Stand. Genomic Sci.">
        <title>Non-contiguous finished genome sequence of Aminomonas paucivorans type strain (GLU-3).</title>
        <authorList>
            <person name="Pitluck S."/>
            <person name="Yasawong M."/>
            <person name="Held B."/>
            <person name="Lapidus A."/>
            <person name="Nolan M."/>
            <person name="Copeland A."/>
            <person name="Lucas S."/>
            <person name="Del Rio T.G."/>
            <person name="Tice H."/>
            <person name="Cheng J.F."/>
            <person name="Chertkov O."/>
            <person name="Goodwin L."/>
            <person name="Tapia R."/>
            <person name="Han C."/>
            <person name="Liolios K."/>
            <person name="Ivanova N."/>
            <person name="Mavromatis K."/>
            <person name="Ovchinnikova G."/>
            <person name="Pati A."/>
            <person name="Chen A."/>
            <person name="Palaniappan K."/>
            <person name="Land M."/>
            <person name="Hauser L."/>
            <person name="Chang Y.J."/>
            <person name="Jeffries C.D."/>
            <person name="Pukall R."/>
            <person name="Spring S."/>
            <person name="Rohde M."/>
            <person name="Sikorski J."/>
            <person name="Goker M."/>
            <person name="Woyke T."/>
            <person name="Bristow J."/>
            <person name="Eisen J.A."/>
            <person name="Markowitz V."/>
            <person name="Hugenholtz P."/>
            <person name="Kyrpides N.C."/>
            <person name="Klenk H.P."/>
        </authorList>
    </citation>
    <scope>NUCLEOTIDE SEQUENCE [LARGE SCALE GENOMIC DNA]</scope>
    <source>
        <strain evidence="7 8">DSM 12260</strain>
    </source>
</reference>
<dbReference type="eggNOG" id="COG0103">
    <property type="taxonomic scope" value="Bacteria"/>
</dbReference>
<dbReference type="GO" id="GO:0015935">
    <property type="term" value="C:small ribosomal subunit"/>
    <property type="evidence" value="ECO:0007669"/>
    <property type="project" value="UniProtKB-ARBA"/>
</dbReference>
<evidence type="ECO:0000256" key="5">
    <source>
        <dbReference type="HAMAP-Rule" id="MF_00532"/>
    </source>
</evidence>
<dbReference type="FunFam" id="3.30.230.10:FF:000001">
    <property type="entry name" value="30S ribosomal protein S9"/>
    <property type="match status" value="1"/>
</dbReference>
<dbReference type="GO" id="GO:0005737">
    <property type="term" value="C:cytoplasm"/>
    <property type="evidence" value="ECO:0007669"/>
    <property type="project" value="UniProtKB-ARBA"/>
</dbReference>
<dbReference type="GO" id="GO:0006412">
    <property type="term" value="P:translation"/>
    <property type="evidence" value="ECO:0007669"/>
    <property type="project" value="UniProtKB-UniRule"/>
</dbReference>
<dbReference type="GO" id="GO:0003723">
    <property type="term" value="F:RNA binding"/>
    <property type="evidence" value="ECO:0007669"/>
    <property type="project" value="TreeGrafter"/>
</dbReference>
<comment type="similarity">
    <text evidence="1 5 6">Belongs to the universal ribosomal protein uS9 family.</text>
</comment>
<dbReference type="Gene3D" id="3.30.230.10">
    <property type="match status" value="1"/>
</dbReference>
<dbReference type="InterPro" id="IPR020574">
    <property type="entry name" value="Ribosomal_uS9_CS"/>
</dbReference>
<evidence type="ECO:0000256" key="1">
    <source>
        <dbReference type="ARBA" id="ARBA00005251"/>
    </source>
</evidence>